<feature type="compositionally biased region" description="Basic and acidic residues" evidence="1">
    <location>
        <begin position="158"/>
        <end position="167"/>
    </location>
</feature>
<gene>
    <name evidence="2" type="ORF">NESM_000136900</name>
</gene>
<evidence type="ECO:0000313" key="2">
    <source>
        <dbReference type="EMBL" id="KAK7200786.1"/>
    </source>
</evidence>
<feature type="compositionally biased region" description="Low complexity" evidence="1">
    <location>
        <begin position="255"/>
        <end position="265"/>
    </location>
</feature>
<feature type="region of interest" description="Disordered" evidence="1">
    <location>
        <begin position="197"/>
        <end position="218"/>
    </location>
</feature>
<reference evidence="2 3" key="1">
    <citation type="journal article" date="2021" name="MBio">
        <title>A New Model Trypanosomatid, Novymonas esmeraldas: Genomic Perception of Its 'Candidatus Pandoraea novymonadis' Endosymbiont.</title>
        <authorList>
            <person name="Zakharova A."/>
            <person name="Saura A."/>
            <person name="Butenko A."/>
            <person name="Podesvova L."/>
            <person name="Warmusova S."/>
            <person name="Kostygov A.Y."/>
            <person name="Nenarokova A."/>
            <person name="Lukes J."/>
            <person name="Opperdoes F.R."/>
            <person name="Yurchenko V."/>
        </authorList>
    </citation>
    <scope>NUCLEOTIDE SEQUENCE [LARGE SCALE GENOMIC DNA]</scope>
    <source>
        <strain evidence="2 3">E262AT.01</strain>
    </source>
</reference>
<dbReference type="Proteomes" id="UP001430356">
    <property type="component" value="Unassembled WGS sequence"/>
</dbReference>
<accession>A0AAW0F5S7</accession>
<dbReference type="EMBL" id="JAECZO010000008">
    <property type="protein sequence ID" value="KAK7200786.1"/>
    <property type="molecule type" value="Genomic_DNA"/>
</dbReference>
<comment type="caution">
    <text evidence="2">The sequence shown here is derived from an EMBL/GenBank/DDBJ whole genome shotgun (WGS) entry which is preliminary data.</text>
</comment>
<feature type="region of interest" description="Disordered" evidence="1">
    <location>
        <begin position="547"/>
        <end position="573"/>
    </location>
</feature>
<feature type="region of interest" description="Disordered" evidence="1">
    <location>
        <begin position="22"/>
        <end position="93"/>
    </location>
</feature>
<sequence>MPAWPTNATLMQSAPSLVVAECAGAQETHSPSPLSVEEASPEPPSWVHSSASASRSPATHTLDNDDDHHHHHHHYSMRKTFARSAAPPTPVAAPARAATTTLVATPVAGWRDAAAPSLSTPPPSSLRGIVDFYLGSSPPPRRPQDTVATATAAARVTETGDGRERSGSLDSSEASELFRRSAAPDRAYIEDFLAMSDDDDDDADATPVEHPRSPSIRADSRLRGVTDIGSVSPAPHVVRVALNHSPVVPEMWDETSSSSATSTVSDGFDKGRDMPQQRHLSRFENSLRLSSASPHSPHPVTLTAAPARWRDGRAEVDYSNPSRAGRPLSTSPTAPLQHATNAKLSDAAPQLRHDTHHRHHRHWGNGDSERVVERVLLFPADASPEQESAAAASRASTEEPRVPPNTTPSLSLTLRDVVAGDQDGQKSAWQESNGSGGGGEQAVSAGSREPRHEATPHTAPVVHGASLSWRATLLAPPPTQTACGGALETLIQHRPGPHMPRHQRVCEAAAPQVEVGRSGSIVASRCDAAEVHRTAAKRASVRALLSRLHPPPPTTSGDASALPGSHFASDARRPRWSLSAKVRYHPVTESIEQAPVDDESHRAEDTERRRHRSLSRDGRRSASATPKAPLHTRTSLLRLEATKARQAQERLLLAEAESPSFCPTVAPRSARICREKQRELAATAAATVNTAATVVASAEARGSAVVDFWDDAAEVVADVSVSSSDESAAAPVSAAPIRRLPESSTVTAKAMARAVASPRQERARQAAAWSHPRAHTKEVGSTSSGTLSSPTGGVAVDAAVQCDLLPAASDATAAHSRSPATPAPAGDVALSTPTAATARQATPQQQRVDLYDSEPDIAPDVRVVASARQLRVEDRLLALEADRRRRLAALRHRESIRDPASGQLLFTPFTGR</sequence>
<feature type="region of interest" description="Disordered" evidence="1">
    <location>
        <begin position="381"/>
        <end position="462"/>
    </location>
</feature>
<feature type="region of interest" description="Disordered" evidence="1">
    <location>
        <begin position="289"/>
        <end position="308"/>
    </location>
</feature>
<feature type="compositionally biased region" description="Low complexity" evidence="1">
    <location>
        <begin position="146"/>
        <end position="157"/>
    </location>
</feature>
<feature type="region of interest" description="Disordered" evidence="1">
    <location>
        <begin position="749"/>
        <end position="792"/>
    </location>
</feature>
<feature type="region of interest" description="Disordered" evidence="1">
    <location>
        <begin position="589"/>
        <end position="633"/>
    </location>
</feature>
<feature type="compositionally biased region" description="Basic and acidic residues" evidence="1">
    <location>
        <begin position="207"/>
        <end position="218"/>
    </location>
</feature>
<feature type="compositionally biased region" description="Basic residues" evidence="1">
    <location>
        <begin position="69"/>
        <end position="81"/>
    </location>
</feature>
<dbReference type="AlphaFoldDB" id="A0AAW0F5S7"/>
<evidence type="ECO:0000313" key="3">
    <source>
        <dbReference type="Proteomes" id="UP001430356"/>
    </source>
</evidence>
<feature type="region of interest" description="Disordered" evidence="1">
    <location>
        <begin position="135"/>
        <end position="178"/>
    </location>
</feature>
<protein>
    <submittedName>
        <fullName evidence="2">Uncharacterized protein</fullName>
    </submittedName>
</protein>
<feature type="region of interest" description="Disordered" evidence="1">
    <location>
        <begin position="317"/>
        <end position="336"/>
    </location>
</feature>
<feature type="compositionally biased region" description="Low complexity" evidence="1">
    <location>
        <begin position="780"/>
        <end position="792"/>
    </location>
</feature>
<evidence type="ECO:0000256" key="1">
    <source>
        <dbReference type="SAM" id="MobiDB-lite"/>
    </source>
</evidence>
<proteinExistence type="predicted"/>
<organism evidence="2 3">
    <name type="scientific">Novymonas esmeraldas</name>
    <dbReference type="NCBI Taxonomy" id="1808958"/>
    <lineage>
        <taxon>Eukaryota</taxon>
        <taxon>Discoba</taxon>
        <taxon>Euglenozoa</taxon>
        <taxon>Kinetoplastea</taxon>
        <taxon>Metakinetoplastina</taxon>
        <taxon>Trypanosomatida</taxon>
        <taxon>Trypanosomatidae</taxon>
        <taxon>Novymonas</taxon>
    </lineage>
</organism>
<feature type="region of interest" description="Disordered" evidence="1">
    <location>
        <begin position="251"/>
        <end position="274"/>
    </location>
</feature>
<feature type="compositionally biased region" description="Low complexity" evidence="1">
    <location>
        <begin position="45"/>
        <end position="58"/>
    </location>
</feature>
<name>A0AAW0F5S7_9TRYP</name>
<feature type="compositionally biased region" description="Basic and acidic residues" evidence="1">
    <location>
        <begin position="598"/>
        <end position="620"/>
    </location>
</feature>
<feature type="compositionally biased region" description="Low complexity" evidence="1">
    <location>
        <begin position="381"/>
        <end position="395"/>
    </location>
</feature>
<keyword evidence="3" id="KW-1185">Reference proteome</keyword>